<protein>
    <submittedName>
        <fullName evidence="2">Uncharacterized protein</fullName>
    </submittedName>
</protein>
<dbReference type="EMBL" id="CAJOBS010006012">
    <property type="protein sequence ID" value="CAF4907888.1"/>
    <property type="molecule type" value="Genomic_DNA"/>
</dbReference>
<dbReference type="Proteomes" id="UP000663838">
    <property type="component" value="Unassembled WGS sequence"/>
</dbReference>
<dbReference type="EMBL" id="CAJNYV010003685">
    <property type="protein sequence ID" value="CAF3595864.1"/>
    <property type="molecule type" value="Genomic_DNA"/>
</dbReference>
<name>A0A818MV31_9BILA</name>
<evidence type="ECO:0000313" key="3">
    <source>
        <dbReference type="EMBL" id="CAF4907888.1"/>
    </source>
</evidence>
<organism evidence="2 4">
    <name type="scientific">Rotaria socialis</name>
    <dbReference type="NCBI Taxonomy" id="392032"/>
    <lineage>
        <taxon>Eukaryota</taxon>
        <taxon>Metazoa</taxon>
        <taxon>Spiralia</taxon>
        <taxon>Gnathifera</taxon>
        <taxon>Rotifera</taxon>
        <taxon>Eurotatoria</taxon>
        <taxon>Bdelloidea</taxon>
        <taxon>Philodinida</taxon>
        <taxon>Philodinidae</taxon>
        <taxon>Rotaria</taxon>
    </lineage>
</organism>
<evidence type="ECO:0000313" key="4">
    <source>
        <dbReference type="Proteomes" id="UP000663865"/>
    </source>
</evidence>
<feature type="compositionally biased region" description="Polar residues" evidence="1">
    <location>
        <begin position="1"/>
        <end position="10"/>
    </location>
</feature>
<sequence length="428" mass="50818">MTTNNANSYNQEEEEQGETLQHFDKMSSDLPWNIKEKSKVDEKLDEIEEQNRSEKTSQLSTSTTTEKDPIMIVKEINDQIEIIPNYLTKQNIAFKKLIYQALSSITTTTTTEKLNNNMDELRKIAILIYKIMVIQTYQYLWKIYFKSGTGQLIIPFETKQKLSYPTTLSIWPKEIKAIVLSNKKDTTNENEICLKFTNDHLCALQHQLKQYQQELNIKANNFQGYTLSVQEKLMTYIEENLNSSLSKKIDHKVELIHYDYHIRALKLEYFQHKPNEYQRQLMTQICRNQYEQETSEQEYEWLKQKIAYYNLPSQSFECSTISHHPCIDSIQNLTIREALMKQFKDVAIQSRITLFNMYLKSAEDQREEYKKKHEVNIKKMDASQHTLNNIEKLSSTLVQLINERCNKISQRIQYIYKHKRESFQSKSN</sequence>
<evidence type="ECO:0000256" key="1">
    <source>
        <dbReference type="SAM" id="MobiDB-lite"/>
    </source>
</evidence>
<evidence type="ECO:0000313" key="2">
    <source>
        <dbReference type="EMBL" id="CAF3595864.1"/>
    </source>
</evidence>
<accession>A0A818MV31</accession>
<reference evidence="2" key="1">
    <citation type="submission" date="2021-02" db="EMBL/GenBank/DDBJ databases">
        <authorList>
            <person name="Nowell W R."/>
        </authorList>
    </citation>
    <scope>NUCLEOTIDE SEQUENCE</scope>
</reference>
<feature type="region of interest" description="Disordered" evidence="1">
    <location>
        <begin position="1"/>
        <end position="64"/>
    </location>
</feature>
<dbReference type="AlphaFoldDB" id="A0A818MV31"/>
<dbReference type="Proteomes" id="UP000663865">
    <property type="component" value="Unassembled WGS sequence"/>
</dbReference>
<proteinExistence type="predicted"/>
<comment type="caution">
    <text evidence="2">The sequence shown here is derived from an EMBL/GenBank/DDBJ whole genome shotgun (WGS) entry which is preliminary data.</text>
</comment>
<gene>
    <name evidence="2" type="ORF">KIK155_LOCUS20669</name>
    <name evidence="3" type="ORF">TOA249_LOCUS31171</name>
</gene>